<organism evidence="2 3">
    <name type="scientific">Oceanobacillus limi</name>
    <dbReference type="NCBI Taxonomy" id="930131"/>
    <lineage>
        <taxon>Bacteria</taxon>
        <taxon>Bacillati</taxon>
        <taxon>Bacillota</taxon>
        <taxon>Bacilli</taxon>
        <taxon>Bacillales</taxon>
        <taxon>Bacillaceae</taxon>
        <taxon>Oceanobacillus</taxon>
    </lineage>
</organism>
<gene>
    <name evidence="2" type="ORF">SAMN05216389_11272</name>
</gene>
<dbReference type="Pfam" id="PF11738">
    <property type="entry name" value="DUF3298"/>
    <property type="match status" value="1"/>
</dbReference>
<dbReference type="RefSeq" id="WP_090870709.1">
    <property type="nucleotide sequence ID" value="NZ_FOHE01000012.1"/>
</dbReference>
<dbReference type="AlphaFoldDB" id="A0A1I0EU98"/>
<dbReference type="EMBL" id="FOHE01000012">
    <property type="protein sequence ID" value="SET48162.1"/>
    <property type="molecule type" value="Genomic_DNA"/>
</dbReference>
<dbReference type="STRING" id="930131.SAMN05216389_11272"/>
<proteinExistence type="predicted"/>
<dbReference type="Proteomes" id="UP000198618">
    <property type="component" value="Unassembled WGS sequence"/>
</dbReference>
<reference evidence="2 3" key="1">
    <citation type="submission" date="2016-10" db="EMBL/GenBank/DDBJ databases">
        <authorList>
            <person name="de Groot N.N."/>
        </authorList>
    </citation>
    <scope>NUCLEOTIDE SEQUENCE [LARGE SCALE GENOMIC DNA]</scope>
    <source>
        <strain evidence="2 3">IBRC-M 10780</strain>
    </source>
</reference>
<dbReference type="Gene3D" id="3.90.640.20">
    <property type="entry name" value="Heat-shock cognate protein, ATPase"/>
    <property type="match status" value="1"/>
</dbReference>
<dbReference type="Gene3D" id="3.30.565.40">
    <property type="entry name" value="Fervidobacterium nodosum Rt17-B1 like"/>
    <property type="match status" value="1"/>
</dbReference>
<dbReference type="InterPro" id="IPR021729">
    <property type="entry name" value="DUF3298"/>
</dbReference>
<sequence>MPVSFPVSTVTLKVDFGRNKRIYYPRIDLQNHQLKHFINQQIVNQAQQLIDQQVSNMSTSVEEMLGTYEIKNNQRDILSLSQSNYTYHFQAAHGMTYMSSLTFDIKQGTLYKLSDLFKPGSNYVKRLSSLIQLQIKERDIQTLEEFTQIKPDQDFYIADKTLVIYFQLYEITPYVFGFPMFPISVYDLQDILNEDGPLGKMAVNN</sequence>
<evidence type="ECO:0000259" key="1">
    <source>
        <dbReference type="Pfam" id="PF11738"/>
    </source>
</evidence>
<accession>A0A1I0EU98</accession>
<dbReference type="OrthoDB" id="5637at2"/>
<protein>
    <recommendedName>
        <fullName evidence="1">DUF3298 domain-containing protein</fullName>
    </recommendedName>
</protein>
<name>A0A1I0EU98_9BACI</name>
<evidence type="ECO:0000313" key="2">
    <source>
        <dbReference type="EMBL" id="SET48162.1"/>
    </source>
</evidence>
<keyword evidence="3" id="KW-1185">Reference proteome</keyword>
<dbReference type="InterPro" id="IPR037126">
    <property type="entry name" value="PdaC/RsiV-like_sf"/>
</dbReference>
<feature type="domain" description="DUF3298" evidence="1">
    <location>
        <begin position="114"/>
        <end position="184"/>
    </location>
</feature>
<evidence type="ECO:0000313" key="3">
    <source>
        <dbReference type="Proteomes" id="UP000198618"/>
    </source>
</evidence>